<accession>A0A653BCR3</accession>
<dbReference type="AlphaFoldDB" id="A0A653BCR3"/>
<reference evidence="1" key="1">
    <citation type="submission" date="2018-11" db="EMBL/GenBank/DDBJ databases">
        <authorList>
            <consortium name="Genoscope - CEA"/>
            <person name="William W."/>
        </authorList>
    </citation>
    <scope>NUCLEOTIDE SEQUENCE [LARGE SCALE GENOMIC DNA]</scope>
    <source>
        <strain evidence="1">T9AD</strain>
    </source>
</reference>
<organism evidence="1">
    <name type="scientific">Ectopseudomonas oleovorans</name>
    <name type="common">Pseudomonas oleovorans</name>
    <dbReference type="NCBI Taxonomy" id="301"/>
    <lineage>
        <taxon>Bacteria</taxon>
        <taxon>Pseudomonadati</taxon>
        <taxon>Pseudomonadota</taxon>
        <taxon>Gammaproteobacteria</taxon>
        <taxon>Pseudomonadales</taxon>
        <taxon>Pseudomonadaceae</taxon>
        <taxon>Ectopseudomonas</taxon>
    </lineage>
</organism>
<dbReference type="EMBL" id="LR130779">
    <property type="protein sequence ID" value="VDN66458.1"/>
    <property type="molecule type" value="Genomic_DNA"/>
</dbReference>
<protein>
    <submittedName>
        <fullName evidence="1">Uncharacterized protein</fullName>
    </submittedName>
</protein>
<evidence type="ECO:0000313" key="1">
    <source>
        <dbReference type="EMBL" id="VDN66458.1"/>
    </source>
</evidence>
<name>A0A653BCR3_ECTOL</name>
<proteinExistence type="predicted"/>
<gene>
    <name evidence="1" type="ORF">POT9AD_5483</name>
</gene>
<sequence length="73" mass="8081">MGERLAKDHRALLIEGREQPALDDGRADLAKAAERPAERLRRLHEVFAREVLPEILAMPTRANPAGKAAEDSL</sequence>